<keyword evidence="2" id="KW-0067">ATP-binding</keyword>
<proteinExistence type="predicted"/>
<dbReference type="CDD" id="cd18809">
    <property type="entry name" value="SF1_C_RecD"/>
    <property type="match status" value="1"/>
</dbReference>
<dbReference type="PANTHER" id="PTHR43788:SF6">
    <property type="entry name" value="DNA HELICASE B"/>
    <property type="match status" value="1"/>
</dbReference>
<dbReference type="EC" id="3.1.11.5" evidence="4"/>
<dbReference type="Pfam" id="PF13538">
    <property type="entry name" value="UvrD_C_2"/>
    <property type="match status" value="1"/>
</dbReference>
<dbReference type="Proteomes" id="UP000006860">
    <property type="component" value="Chromosome"/>
</dbReference>
<dbReference type="InterPro" id="IPR027785">
    <property type="entry name" value="UvrD-like_helicase_C"/>
</dbReference>
<dbReference type="Gene3D" id="3.40.50.300">
    <property type="entry name" value="P-loop containing nucleotide triphosphate hydrolases"/>
    <property type="match status" value="2"/>
</dbReference>
<organism evidence="4 5">
    <name type="scientific">Rubinisphaera brasiliensis (strain ATCC 49424 / DSM 5305 / JCM 21570 / IAM 15109 / NBRC 103401 / IFAM 1448)</name>
    <name type="common">Planctomyces brasiliensis</name>
    <dbReference type="NCBI Taxonomy" id="756272"/>
    <lineage>
        <taxon>Bacteria</taxon>
        <taxon>Pseudomonadati</taxon>
        <taxon>Planctomycetota</taxon>
        <taxon>Planctomycetia</taxon>
        <taxon>Planctomycetales</taxon>
        <taxon>Planctomycetaceae</taxon>
        <taxon>Rubinisphaera</taxon>
    </lineage>
</organism>
<dbReference type="Pfam" id="PF13245">
    <property type="entry name" value="AAA_19"/>
    <property type="match status" value="1"/>
</dbReference>
<keyword evidence="1" id="KW-0547">Nucleotide-binding</keyword>
<dbReference type="EMBL" id="CP002546">
    <property type="protein sequence ID" value="ADY58757.1"/>
    <property type="molecule type" value="Genomic_DNA"/>
</dbReference>
<dbReference type="OrthoDB" id="9803432at2"/>
<protein>
    <submittedName>
        <fullName evidence="4">Exodeoxyribonuclease V</fullName>
        <ecNumber evidence="4">3.1.11.5</ecNumber>
    </submittedName>
</protein>
<dbReference type="GO" id="GO:0003678">
    <property type="term" value="F:DNA helicase activity"/>
    <property type="evidence" value="ECO:0007669"/>
    <property type="project" value="UniProtKB-ARBA"/>
</dbReference>
<dbReference type="SUPFAM" id="SSF52540">
    <property type="entry name" value="P-loop containing nucleoside triphosphate hydrolases"/>
    <property type="match status" value="2"/>
</dbReference>
<keyword evidence="4" id="KW-0378">Hydrolase</keyword>
<feature type="domain" description="UvrD-like helicase C-terminal" evidence="3">
    <location>
        <begin position="975"/>
        <end position="1021"/>
    </location>
</feature>
<dbReference type="AlphaFoldDB" id="F0SKT7"/>
<dbReference type="InterPro" id="IPR027417">
    <property type="entry name" value="P-loop_NTPase"/>
</dbReference>
<dbReference type="PANTHER" id="PTHR43788">
    <property type="entry name" value="DNA2/NAM7 HELICASE FAMILY MEMBER"/>
    <property type="match status" value="1"/>
</dbReference>
<sequence length="1186" mass="134811">MTTHLSARLVWHDRGWDGRICDCPSKNSSCMVHRHIREAPRDDEREDCAAGELLNSLDGWQPPCSRDPIAFAPDGYTITHYDPIDGRNLPAVQEEIPPYSFCPSPYRWMREENFRQLCEDENLNIRGPEDIKKTKGWVYEPERQIALLNAFWGKLERESSLVFFYCNHGNPIDDQIGRLLVGVGRISDIHPQMYFGEVDVVRPEEQPVWSRCITHDFENQGFRLPYQEYLNGGHDPSGILCPVPEGAKSSFSFVSEHVTDDVAVGVLERLLQSLQAVKDEGKVAGDWENHLTWLNDVLGEVWTNRGPFPGIGSVLEFLGCTSGTAFHRQVLAPRFRAGENAWEYVHSVLNGETKCEEPRYENGLTQAAGRWSSYQPVRRELLEFLTRFELTPQQVKRVANTNLRAKAGIDATDEQIIANPYLLSEMDQGGADSEAITLEAIDRGMRPEGEAAHFIKADAICAQDDPRRVRATAASVLNLAAVQGDTLLPFNETLNRIEERFPERRTCTPDPDLVAGQAAFYQELLDYQVEDEHPTFAIKNLADVEAEVRSRLKRLVKRTNDPPRKGWDWKSLLQQEFGEGGTDLPAEVEERAQAEKALALATLYERRFSILTGRAGTGKTSVLKVFLKGLEELHGKRPLLLLAPTGKARVRLMDRTKREDGSVRDAYTIHQFLMRHDWLNPETFSLRFQGGNQRGTPTVIIDEASMIPMDLFGVLFRALDLNKVSRLILVGDPNQLPPIGPGRPFVDIIAWLEQSEDRQQCLAKLTERARHEDHNSLALQLADGYLREDPSPDDDALLSRAARQDVGGDLEVHFWNDNRQMEQILGARMKVLLGVDDTSDAYASLNKSLGVADTNRPEPTHAEHWQILSPVRNHEFGTIELNRKVQQKFRGGLLARKGYAKPFGEERIVWTDKVMQTFNRGMKGWPHNTGIDYVANGEIGLVTYTHQKYLDVKYSTQPDVSYRYFRSDVDANLELAYALTVHKSQGSDFDIVFFILPATAATLSRELLYTGLTRFRKKIVLLIERDTKVLETLRNPQASDTLLRNTNLFVKAVRPEGVESYLPSHLIHRTSSGILVRSKSEVIVADTLTRLGISYEYEQKLTSKDDPNDFRLPDFTVSFEGDTFYWEHLGMLSVPSYREQWDRKRQWYEDNRYLDRLITSEDGSDGSINAAEIEQTARKQILLEDE</sequence>
<dbReference type="KEGG" id="pbs:Plabr_1141"/>
<dbReference type="GO" id="GO:0008854">
    <property type="term" value="F:exodeoxyribonuclease V activity"/>
    <property type="evidence" value="ECO:0007669"/>
    <property type="project" value="UniProtKB-EC"/>
</dbReference>
<accession>F0SKT7</accession>
<name>F0SKT7_RUBBR</name>
<keyword evidence="5" id="KW-1185">Reference proteome</keyword>
<evidence type="ECO:0000313" key="5">
    <source>
        <dbReference type="Proteomes" id="UP000006860"/>
    </source>
</evidence>
<evidence type="ECO:0000256" key="1">
    <source>
        <dbReference type="ARBA" id="ARBA00022741"/>
    </source>
</evidence>
<evidence type="ECO:0000313" key="4">
    <source>
        <dbReference type="EMBL" id="ADY58757.1"/>
    </source>
</evidence>
<dbReference type="STRING" id="756272.Plabr_1141"/>
<dbReference type="HOGENOM" id="CLU_006651_0_0_0"/>
<evidence type="ECO:0000256" key="2">
    <source>
        <dbReference type="ARBA" id="ARBA00022840"/>
    </source>
</evidence>
<dbReference type="GO" id="GO:0005524">
    <property type="term" value="F:ATP binding"/>
    <property type="evidence" value="ECO:0007669"/>
    <property type="project" value="UniProtKB-KW"/>
</dbReference>
<evidence type="ECO:0000259" key="3">
    <source>
        <dbReference type="Pfam" id="PF13538"/>
    </source>
</evidence>
<dbReference type="CDD" id="cd17933">
    <property type="entry name" value="DEXSc_RecD-like"/>
    <property type="match status" value="1"/>
</dbReference>
<dbReference type="InterPro" id="IPR050534">
    <property type="entry name" value="Coronavir_polyprotein_1ab"/>
</dbReference>
<dbReference type="Gene3D" id="2.30.30.940">
    <property type="match status" value="1"/>
</dbReference>
<reference evidence="5" key="1">
    <citation type="submission" date="2011-02" db="EMBL/GenBank/DDBJ databases">
        <title>The complete genome of Planctomyces brasiliensis DSM 5305.</title>
        <authorList>
            <person name="Lucas S."/>
            <person name="Copeland A."/>
            <person name="Lapidus A."/>
            <person name="Bruce D."/>
            <person name="Goodwin L."/>
            <person name="Pitluck S."/>
            <person name="Kyrpides N."/>
            <person name="Mavromatis K."/>
            <person name="Pagani I."/>
            <person name="Ivanova N."/>
            <person name="Ovchinnikova G."/>
            <person name="Lu M."/>
            <person name="Detter J.C."/>
            <person name="Han C."/>
            <person name="Land M."/>
            <person name="Hauser L."/>
            <person name="Markowitz V."/>
            <person name="Cheng J.-F."/>
            <person name="Hugenholtz P."/>
            <person name="Woyke T."/>
            <person name="Wu D."/>
            <person name="Tindall B."/>
            <person name="Pomrenke H.G."/>
            <person name="Brambilla E."/>
            <person name="Klenk H.-P."/>
            <person name="Eisen J.A."/>
        </authorList>
    </citation>
    <scope>NUCLEOTIDE SEQUENCE [LARGE SCALE GENOMIC DNA]</scope>
    <source>
        <strain evidence="5">ATCC 49424 / DSM 5305 / JCM 21570 / NBRC 103401 / IFAM 1448</strain>
    </source>
</reference>
<dbReference type="eggNOG" id="COG0507">
    <property type="taxonomic scope" value="Bacteria"/>
</dbReference>
<gene>
    <name evidence="4" type="ordered locus">Plabr_1141</name>
</gene>